<accession>A0A363UPH0</accession>
<gene>
    <name evidence="2" type="ORF">DEH80_02360</name>
</gene>
<proteinExistence type="predicted"/>
<keyword evidence="1" id="KW-0812">Transmembrane</keyword>
<name>A0A363UPH0_9GAMM</name>
<comment type="caution">
    <text evidence="2">The sequence shown here is derived from an EMBL/GenBank/DDBJ whole genome shotgun (WGS) entry which is preliminary data.</text>
</comment>
<evidence type="ECO:0000256" key="1">
    <source>
        <dbReference type="SAM" id="Phobius"/>
    </source>
</evidence>
<keyword evidence="1" id="KW-1133">Transmembrane helix</keyword>
<evidence type="ECO:0000313" key="3">
    <source>
        <dbReference type="Proteomes" id="UP000251800"/>
    </source>
</evidence>
<keyword evidence="3" id="KW-1185">Reference proteome</keyword>
<dbReference type="EMBL" id="QEQK01000002">
    <property type="protein sequence ID" value="PWN57361.1"/>
    <property type="molecule type" value="Genomic_DNA"/>
</dbReference>
<reference evidence="2 3" key="1">
    <citation type="submission" date="2018-05" db="EMBL/GenBank/DDBJ databases">
        <title>Abyssibacter profundi OUC007T gen. nov., sp. nov, a marine bacterium isolated from seawater of the Mariana Trench.</title>
        <authorList>
            <person name="Zhou S."/>
        </authorList>
    </citation>
    <scope>NUCLEOTIDE SEQUENCE [LARGE SCALE GENOMIC DNA]</scope>
    <source>
        <strain evidence="2 3">OUC007</strain>
    </source>
</reference>
<dbReference type="Proteomes" id="UP000251800">
    <property type="component" value="Unassembled WGS sequence"/>
</dbReference>
<organism evidence="2 3">
    <name type="scientific">Abyssibacter profundi</name>
    <dbReference type="NCBI Taxonomy" id="2182787"/>
    <lineage>
        <taxon>Bacteria</taxon>
        <taxon>Pseudomonadati</taxon>
        <taxon>Pseudomonadota</taxon>
        <taxon>Gammaproteobacteria</taxon>
        <taxon>Chromatiales</taxon>
        <taxon>Oceanococcaceae</taxon>
        <taxon>Abyssibacter</taxon>
    </lineage>
</organism>
<keyword evidence="1" id="KW-0472">Membrane</keyword>
<evidence type="ECO:0000313" key="2">
    <source>
        <dbReference type="EMBL" id="PWN57361.1"/>
    </source>
</evidence>
<evidence type="ECO:0008006" key="4">
    <source>
        <dbReference type="Google" id="ProtNLM"/>
    </source>
</evidence>
<sequence>MRTSTLSQSAGFALPTALILMVIIVLIALSSVEFSATGLRQAGNDETAIQAQESAQSVIDATVADADNTPVIGNAGYKVCTPGVSGCNANTISLPGNLYASEISAGDVVVTSERADPAFRPPPRGLNTSVAAFTAAVFAIEGAYDKSDEGLGQTEIREGVVILVPKQQ</sequence>
<protein>
    <recommendedName>
        <fullName evidence="4">Type 4 fimbrial biogenesis protein PilX N-terminal domain-containing protein</fullName>
    </recommendedName>
</protein>
<dbReference type="AlphaFoldDB" id="A0A363UPH0"/>
<dbReference type="RefSeq" id="WP_109718865.1">
    <property type="nucleotide sequence ID" value="NZ_QEQK01000002.1"/>
</dbReference>
<feature type="transmembrane region" description="Helical" evidence="1">
    <location>
        <begin position="12"/>
        <end position="32"/>
    </location>
</feature>